<reference evidence="2" key="1">
    <citation type="submission" date="2020-06" db="EMBL/GenBank/DDBJ databases">
        <authorList>
            <person name="Onetto C."/>
        </authorList>
    </citation>
    <scope>NUCLEOTIDE SEQUENCE</scope>
</reference>
<comment type="caution">
    <text evidence="2">The sequence shown here is derived from an EMBL/GenBank/DDBJ whole genome shotgun (WGS) entry which is preliminary data.</text>
</comment>
<gene>
    <name evidence="2" type="ORF">AWRI4619_LOCUS6828</name>
</gene>
<feature type="compositionally biased region" description="Basic and acidic residues" evidence="1">
    <location>
        <begin position="46"/>
        <end position="58"/>
    </location>
</feature>
<dbReference type="Proteomes" id="UP000716446">
    <property type="component" value="Unassembled WGS sequence"/>
</dbReference>
<feature type="region of interest" description="Disordered" evidence="1">
    <location>
        <begin position="30"/>
        <end position="69"/>
    </location>
</feature>
<evidence type="ECO:0000313" key="2">
    <source>
        <dbReference type="EMBL" id="CAD0091702.1"/>
    </source>
</evidence>
<proteinExistence type="predicted"/>
<evidence type="ECO:0000256" key="1">
    <source>
        <dbReference type="SAM" id="MobiDB-lite"/>
    </source>
</evidence>
<protein>
    <submittedName>
        <fullName evidence="2">Uncharacterized protein</fullName>
    </submittedName>
</protein>
<accession>A0A9N8PEX8</accession>
<keyword evidence="3" id="KW-1185">Reference proteome</keyword>
<evidence type="ECO:0000313" key="3">
    <source>
        <dbReference type="Proteomes" id="UP000716446"/>
    </source>
</evidence>
<sequence>MTDVCIVCLGDLRLRPEDVGAETDVKPIKTETEITAPLPVLPSEQRYPDPVHTEHFDPPEPSSSVPSIP</sequence>
<name>A0A9N8PEX8_9PEZI</name>
<dbReference type="AlphaFoldDB" id="A0A9N8PEX8"/>
<organism evidence="2 3">
    <name type="scientific">Aureobasidium vineae</name>
    <dbReference type="NCBI Taxonomy" id="2773715"/>
    <lineage>
        <taxon>Eukaryota</taxon>
        <taxon>Fungi</taxon>
        <taxon>Dikarya</taxon>
        <taxon>Ascomycota</taxon>
        <taxon>Pezizomycotina</taxon>
        <taxon>Dothideomycetes</taxon>
        <taxon>Dothideomycetidae</taxon>
        <taxon>Dothideales</taxon>
        <taxon>Saccotheciaceae</taxon>
        <taxon>Aureobasidium</taxon>
    </lineage>
</organism>
<dbReference type="EMBL" id="CAIJEN010000013">
    <property type="protein sequence ID" value="CAD0091702.1"/>
    <property type="molecule type" value="Genomic_DNA"/>
</dbReference>